<name>A0ABQ3WP84_9ACTN</name>
<gene>
    <name evidence="2" type="ORF">Aca07nite_53410</name>
</gene>
<feature type="compositionally biased region" description="Polar residues" evidence="1">
    <location>
        <begin position="1"/>
        <end position="11"/>
    </location>
</feature>
<comment type="caution">
    <text evidence="2">The sequence shown here is derived from an EMBL/GenBank/DDBJ whole genome shotgun (WGS) entry which is preliminary data.</text>
</comment>
<protein>
    <submittedName>
        <fullName evidence="2">Uncharacterized protein</fullName>
    </submittedName>
</protein>
<proteinExistence type="predicted"/>
<evidence type="ECO:0000313" key="2">
    <source>
        <dbReference type="EMBL" id="GID48066.1"/>
    </source>
</evidence>
<feature type="region of interest" description="Disordered" evidence="1">
    <location>
        <begin position="1"/>
        <end position="33"/>
    </location>
</feature>
<evidence type="ECO:0000256" key="1">
    <source>
        <dbReference type="SAM" id="MobiDB-lite"/>
    </source>
</evidence>
<organism evidence="2">
    <name type="scientific">Actinoplanes campanulatus</name>
    <dbReference type="NCBI Taxonomy" id="113559"/>
    <lineage>
        <taxon>Bacteria</taxon>
        <taxon>Bacillati</taxon>
        <taxon>Actinomycetota</taxon>
        <taxon>Actinomycetes</taxon>
        <taxon>Micromonosporales</taxon>
        <taxon>Micromonosporaceae</taxon>
        <taxon>Actinoplanes</taxon>
    </lineage>
</organism>
<accession>A0ABQ3WP84</accession>
<feature type="compositionally biased region" description="Low complexity" evidence="1">
    <location>
        <begin position="13"/>
        <end position="24"/>
    </location>
</feature>
<reference evidence="2" key="1">
    <citation type="submission" date="2021-01" db="EMBL/GenBank/DDBJ databases">
        <title>Whole genome shotgun sequence of Actinoplanes capillaceus NBRC 16408.</title>
        <authorList>
            <person name="Komaki H."/>
            <person name="Tamura T."/>
        </authorList>
    </citation>
    <scope>NUCLEOTIDE SEQUENCE [LARGE SCALE GENOMIC DNA]</scope>
    <source>
        <strain evidence="2">NBRC 16408</strain>
    </source>
</reference>
<dbReference type="EMBL" id="BOMF01000100">
    <property type="protein sequence ID" value="GID48066.1"/>
    <property type="molecule type" value="Genomic_DNA"/>
</dbReference>
<sequence>MNQAAISSSSGWARAPGRAGRPPGMGTPDLGFREFPERIEKLPGPAMLGTEPRKEVVER</sequence>